<name>A0A834GTR5_RHOSS</name>
<gene>
    <name evidence="6" type="ORF">RHSIM_Rhsim06G0139500</name>
</gene>
<accession>A0A834GTR5</accession>
<dbReference type="SUPFAM" id="SSF46579">
    <property type="entry name" value="Prefoldin"/>
    <property type="match status" value="1"/>
</dbReference>
<evidence type="ECO:0000256" key="2">
    <source>
        <dbReference type="ARBA" id="ARBA00023242"/>
    </source>
</evidence>
<dbReference type="InterPro" id="IPR004127">
    <property type="entry name" value="Prefoldin_subunit_alpha"/>
</dbReference>
<dbReference type="OrthoDB" id="21413at2759"/>
<dbReference type="GO" id="GO:0000122">
    <property type="term" value="P:negative regulation of transcription by RNA polymerase II"/>
    <property type="evidence" value="ECO:0007669"/>
    <property type="project" value="TreeGrafter"/>
</dbReference>
<dbReference type="Proteomes" id="UP000626092">
    <property type="component" value="Unassembled WGS sequence"/>
</dbReference>
<keyword evidence="7" id="KW-1185">Reference proteome</keyword>
<dbReference type="GO" id="GO:0009409">
    <property type="term" value="P:response to cold"/>
    <property type="evidence" value="ECO:0007669"/>
    <property type="project" value="UniProtKB-ARBA"/>
</dbReference>
<evidence type="ECO:0000313" key="6">
    <source>
        <dbReference type="EMBL" id="KAF7141738.1"/>
    </source>
</evidence>
<dbReference type="InterPro" id="IPR052255">
    <property type="entry name" value="RNA_pol_II_subunit5-mediator"/>
</dbReference>
<comment type="caution">
    <text evidence="6">The sequence shown here is derived from an EMBL/GenBank/DDBJ whole genome shotgun (WGS) entry which is preliminary data.</text>
</comment>
<dbReference type="GO" id="GO:0005634">
    <property type="term" value="C:nucleus"/>
    <property type="evidence" value="ECO:0007669"/>
    <property type="project" value="UniProtKB-SubCell"/>
</dbReference>
<dbReference type="EMBL" id="WJXA01000006">
    <property type="protein sequence ID" value="KAF7141738.1"/>
    <property type="molecule type" value="Genomic_DNA"/>
</dbReference>
<dbReference type="PANTHER" id="PTHR15111">
    <property type="entry name" value="RNA POLYMERASE II SUBUNIT 5-MEDIATING PROTEIN NNX3"/>
    <property type="match status" value="1"/>
</dbReference>
<dbReference type="GO" id="GO:0019212">
    <property type="term" value="F:phosphatase inhibitor activity"/>
    <property type="evidence" value="ECO:0007669"/>
    <property type="project" value="TreeGrafter"/>
</dbReference>
<dbReference type="GO" id="GO:0003682">
    <property type="term" value="F:chromatin binding"/>
    <property type="evidence" value="ECO:0007669"/>
    <property type="project" value="TreeGrafter"/>
</dbReference>
<dbReference type="PANTHER" id="PTHR15111:SF0">
    <property type="entry name" value="UNCONVENTIONAL PREFOLDIN RPB5 INTERACTOR 1"/>
    <property type="match status" value="1"/>
</dbReference>
<feature type="compositionally biased region" description="Low complexity" evidence="5">
    <location>
        <begin position="391"/>
        <end position="406"/>
    </location>
</feature>
<dbReference type="GO" id="GO:0006457">
    <property type="term" value="P:protein folding"/>
    <property type="evidence" value="ECO:0007669"/>
    <property type="project" value="UniProtKB-ARBA"/>
</dbReference>
<feature type="coiled-coil region" evidence="4">
    <location>
        <begin position="181"/>
        <end position="208"/>
    </location>
</feature>
<comment type="subcellular location">
    <subcellularLocation>
        <location evidence="1">Nucleus</location>
    </subcellularLocation>
</comment>
<dbReference type="GO" id="GO:0003714">
    <property type="term" value="F:transcription corepressor activity"/>
    <property type="evidence" value="ECO:0007669"/>
    <property type="project" value="TreeGrafter"/>
</dbReference>
<dbReference type="Gene3D" id="1.10.287.370">
    <property type="match status" value="1"/>
</dbReference>
<dbReference type="Pfam" id="PF02996">
    <property type="entry name" value="Prefoldin"/>
    <property type="match status" value="1"/>
</dbReference>
<protein>
    <recommendedName>
        <fullName evidence="8">RNA polymerase II subunit 5-mediating protein homolog</fullName>
    </recommendedName>
</protein>
<evidence type="ECO:0000256" key="5">
    <source>
        <dbReference type="SAM" id="MobiDB-lite"/>
    </source>
</evidence>
<reference evidence="6" key="1">
    <citation type="submission" date="2019-11" db="EMBL/GenBank/DDBJ databases">
        <authorList>
            <person name="Liu Y."/>
            <person name="Hou J."/>
            <person name="Li T.-Q."/>
            <person name="Guan C.-H."/>
            <person name="Wu X."/>
            <person name="Wu H.-Z."/>
            <person name="Ling F."/>
            <person name="Zhang R."/>
            <person name="Shi X.-G."/>
            <person name="Ren J.-P."/>
            <person name="Chen E.-F."/>
            <person name="Sun J.-M."/>
        </authorList>
    </citation>
    <scope>NUCLEOTIDE SEQUENCE</scope>
    <source>
        <strain evidence="6">Adult_tree_wgs_1</strain>
        <tissue evidence="6">Leaves</tissue>
    </source>
</reference>
<sequence>MDEPAKGTVTSLSSLFPAEEVREASKRVLDTISEHRKDLDKLRDFTADNASLISLVQKLPDQLHHDIMASTQYTSSPAVPFGKAAFFPGRLIHTNEFLVLLGEGYYAERTSKQTIDLLKRRGKALESQVNSITAVMQDLKAQASYFDATAAEVAEGLVDITEEYIEETSVEKVSKAGSMNALTEEEEFAKLMSKIDELEKEELAEESDEDENDEEYGHMMSKLDELEKKELATESVSESDEGYSSQYSFDQRHGHQLINPPKQSKDERPTVKELPSKQHFFQQELHKQFEGSKLQSVSQAPYQLCWSQMLENQPGQVSSGLVYLNQLKNQDPSKSPSDRISAHTKSSSAEKALVLPEVGENIQAEPYLQNKAFTGAIVEHSHNLETNPREQTTTSSKSSTSQPSKPVSRFKMQRR</sequence>
<proteinExistence type="inferred from homology"/>
<comment type="similarity">
    <text evidence="3">Belongs to the RNA polymerase II subunit 5-mediating protein family.</text>
</comment>
<dbReference type="CDD" id="cd23159">
    <property type="entry name" value="Prefoldin_URI1"/>
    <property type="match status" value="1"/>
</dbReference>
<feature type="region of interest" description="Disordered" evidence="5">
    <location>
        <begin position="328"/>
        <end position="352"/>
    </location>
</feature>
<keyword evidence="4" id="KW-0175">Coiled coil</keyword>
<feature type="region of interest" description="Disordered" evidence="5">
    <location>
        <begin position="379"/>
        <end position="415"/>
    </location>
</feature>
<dbReference type="AlphaFoldDB" id="A0A834GTR5"/>
<dbReference type="InterPro" id="IPR009053">
    <property type="entry name" value="Prefoldin"/>
</dbReference>
<evidence type="ECO:0000313" key="7">
    <source>
        <dbReference type="Proteomes" id="UP000626092"/>
    </source>
</evidence>
<organism evidence="6 7">
    <name type="scientific">Rhododendron simsii</name>
    <name type="common">Sims's rhododendron</name>
    <dbReference type="NCBI Taxonomy" id="118357"/>
    <lineage>
        <taxon>Eukaryota</taxon>
        <taxon>Viridiplantae</taxon>
        <taxon>Streptophyta</taxon>
        <taxon>Embryophyta</taxon>
        <taxon>Tracheophyta</taxon>
        <taxon>Spermatophyta</taxon>
        <taxon>Magnoliopsida</taxon>
        <taxon>eudicotyledons</taxon>
        <taxon>Gunneridae</taxon>
        <taxon>Pentapetalae</taxon>
        <taxon>asterids</taxon>
        <taxon>Ericales</taxon>
        <taxon>Ericaceae</taxon>
        <taxon>Ericoideae</taxon>
        <taxon>Rhodoreae</taxon>
        <taxon>Rhododendron</taxon>
    </lineage>
</organism>
<evidence type="ECO:0000256" key="1">
    <source>
        <dbReference type="ARBA" id="ARBA00004123"/>
    </source>
</evidence>
<evidence type="ECO:0008006" key="8">
    <source>
        <dbReference type="Google" id="ProtNLM"/>
    </source>
</evidence>
<keyword evidence="2" id="KW-0539">Nucleus</keyword>
<evidence type="ECO:0000256" key="4">
    <source>
        <dbReference type="SAM" id="Coils"/>
    </source>
</evidence>
<evidence type="ECO:0000256" key="3">
    <source>
        <dbReference type="ARBA" id="ARBA00038295"/>
    </source>
</evidence>